<comment type="caution">
    <text evidence="3">The sequence shown here is derived from an EMBL/GenBank/DDBJ whole genome shotgun (WGS) entry which is preliminary data.</text>
</comment>
<proteinExistence type="predicted"/>
<evidence type="ECO:0000259" key="2">
    <source>
        <dbReference type="Pfam" id="PF14257"/>
    </source>
</evidence>
<protein>
    <submittedName>
        <fullName evidence="3">DUF4349 domain-containing protein</fullName>
    </submittedName>
</protein>
<dbReference type="InterPro" id="IPR025645">
    <property type="entry name" value="DUF4349"/>
</dbReference>
<dbReference type="EMBL" id="JADFFL010000002">
    <property type="protein sequence ID" value="MBE9661471.1"/>
    <property type="molecule type" value="Genomic_DNA"/>
</dbReference>
<feature type="transmembrane region" description="Helical" evidence="1">
    <location>
        <begin position="267"/>
        <end position="288"/>
    </location>
</feature>
<name>A0A929L1D5_9SPHI</name>
<keyword evidence="4" id="KW-1185">Reference proteome</keyword>
<evidence type="ECO:0000313" key="3">
    <source>
        <dbReference type="EMBL" id="MBE9661471.1"/>
    </source>
</evidence>
<keyword evidence="1" id="KW-0812">Transmembrane</keyword>
<organism evidence="3 4">
    <name type="scientific">Mucilaginibacter myungsuensis</name>
    <dbReference type="NCBI Taxonomy" id="649104"/>
    <lineage>
        <taxon>Bacteria</taxon>
        <taxon>Pseudomonadati</taxon>
        <taxon>Bacteroidota</taxon>
        <taxon>Sphingobacteriia</taxon>
        <taxon>Sphingobacteriales</taxon>
        <taxon>Sphingobacteriaceae</taxon>
        <taxon>Mucilaginibacter</taxon>
    </lineage>
</organism>
<reference evidence="3" key="1">
    <citation type="submission" date="2020-10" db="EMBL/GenBank/DDBJ databases">
        <title>Mucilaginibacter mali sp. nov., isolated from rhizosphere soil of apple orchard.</title>
        <authorList>
            <person name="Lee J.-S."/>
            <person name="Kim H.S."/>
            <person name="Kim J.-S."/>
        </authorList>
    </citation>
    <scope>NUCLEOTIDE SEQUENCE</scope>
    <source>
        <strain evidence="3">KCTC 22746</strain>
    </source>
</reference>
<feature type="domain" description="DUF4349" evidence="2">
    <location>
        <begin position="81"/>
        <end position="288"/>
    </location>
</feature>
<sequence length="301" mass="33486">MRNIALFVGIFAFTICVSCSGSTDKEIQTMKISASPDALAKDYAADEANKVVDNSAIANKPIVDQVRFPPPMQQVRDTTKKVIKTGDIRFESANVKESRAVIIASLKKAGGYVAQESETSDGEEGRKEYTLNARIPGKAFETFLSDVSNAAAHIDSKNISTEDVTAQYIDLSTRLQNKKALEQRYLALLKQANKMSDVLEVENKLTEIRSDIESQQGQLNYLSKQVAYSTLDITFYTKSTDPTDKGYGAGYKFKRALSDGWELLQGLFFGIIGLWPVMIIIAILILLFKRWRRKRRSSASA</sequence>
<evidence type="ECO:0000256" key="1">
    <source>
        <dbReference type="SAM" id="Phobius"/>
    </source>
</evidence>
<gene>
    <name evidence="3" type="ORF">IRJ16_06210</name>
</gene>
<keyword evidence="1" id="KW-1133">Transmembrane helix</keyword>
<dbReference type="Pfam" id="PF14257">
    <property type="entry name" value="DUF4349"/>
    <property type="match status" value="1"/>
</dbReference>
<evidence type="ECO:0000313" key="4">
    <source>
        <dbReference type="Proteomes" id="UP000622475"/>
    </source>
</evidence>
<dbReference type="AlphaFoldDB" id="A0A929L1D5"/>
<accession>A0A929L1D5</accession>
<dbReference type="Proteomes" id="UP000622475">
    <property type="component" value="Unassembled WGS sequence"/>
</dbReference>
<dbReference type="RefSeq" id="WP_194110659.1">
    <property type="nucleotide sequence ID" value="NZ_JADFFL010000002.1"/>
</dbReference>
<keyword evidence="1" id="KW-0472">Membrane</keyword>